<comment type="similarity">
    <text evidence="2 7">Belongs to the zinc-containing alcohol dehydrogenase family.</text>
</comment>
<dbReference type="GO" id="GO:0008270">
    <property type="term" value="F:zinc ion binding"/>
    <property type="evidence" value="ECO:0007669"/>
    <property type="project" value="InterPro"/>
</dbReference>
<dbReference type="InterPro" id="IPR036291">
    <property type="entry name" value="NAD(P)-bd_dom_sf"/>
</dbReference>
<dbReference type="AlphaFoldDB" id="A0A1G6ID42"/>
<evidence type="ECO:0000256" key="3">
    <source>
        <dbReference type="ARBA" id="ARBA00022723"/>
    </source>
</evidence>
<dbReference type="GO" id="GO:0005829">
    <property type="term" value="C:cytosol"/>
    <property type="evidence" value="ECO:0007669"/>
    <property type="project" value="TreeGrafter"/>
</dbReference>
<dbReference type="EMBL" id="FMYF01000015">
    <property type="protein sequence ID" value="SDC04421.1"/>
    <property type="molecule type" value="Genomic_DNA"/>
</dbReference>
<dbReference type="CDD" id="cd08278">
    <property type="entry name" value="benzyl_alcohol_DH"/>
    <property type="match status" value="1"/>
</dbReference>
<evidence type="ECO:0000256" key="6">
    <source>
        <dbReference type="ARBA" id="ARBA00023027"/>
    </source>
</evidence>
<sequence>MTVTESRTSTLTPTREITVAVAREKEAPFTIEQARIRPPQADEVLVKVVATGLCHTDLIVRDQFYPVPLPAVLGHEGAGIVEQVGSDVTALAPGDPVVLSYGYCGHCAQCTSGMPGYCDQFFGLNFGGSDTEGNSALADAEGEVLHDHFFAQSSFATYALVKQANAVKVSADAPLELLGPLGCGIQTGAGAVINTLRVRPGSSFLALGAGAVGLSAVMAARVAGATTIIAVDVVASRLALAMELGATHTINTLETDLVEGVREITGAGTQFALESTGRPEVLAQAIEALGPLGQIGVVGAPKLGTTSEFDVNNLLLGGRTIRGIVEGDSVPGVFIPHLVELHRQGRFPFDKLVRFYDLDQINEAAQDSLEGRTLKAILRMPH</sequence>
<evidence type="ECO:0000256" key="5">
    <source>
        <dbReference type="ARBA" id="ARBA00023002"/>
    </source>
</evidence>
<evidence type="ECO:0000256" key="7">
    <source>
        <dbReference type="RuleBase" id="RU361277"/>
    </source>
</evidence>
<keyword evidence="5" id="KW-0560">Oxidoreductase</keyword>
<dbReference type="OrthoDB" id="334894at2"/>
<evidence type="ECO:0000313" key="10">
    <source>
        <dbReference type="Proteomes" id="UP000199086"/>
    </source>
</evidence>
<proteinExistence type="inferred from homology"/>
<evidence type="ECO:0000256" key="4">
    <source>
        <dbReference type="ARBA" id="ARBA00022833"/>
    </source>
</evidence>
<feature type="domain" description="Enoyl reductase (ER)" evidence="8">
    <location>
        <begin position="29"/>
        <end position="378"/>
    </location>
</feature>
<dbReference type="InterPro" id="IPR013149">
    <property type="entry name" value="ADH-like_C"/>
</dbReference>
<dbReference type="Pfam" id="PF00107">
    <property type="entry name" value="ADH_zinc_N"/>
    <property type="match status" value="1"/>
</dbReference>
<protein>
    <submittedName>
        <fullName evidence="9">Aryl-alcohol dehydrogenase</fullName>
    </submittedName>
</protein>
<dbReference type="PANTHER" id="PTHR43880:SF12">
    <property type="entry name" value="ALCOHOL DEHYDROGENASE CLASS-3"/>
    <property type="match status" value="1"/>
</dbReference>
<keyword evidence="10" id="KW-1185">Reference proteome</keyword>
<dbReference type="Gene3D" id="3.90.180.10">
    <property type="entry name" value="Medium-chain alcohol dehydrogenases, catalytic domain"/>
    <property type="match status" value="1"/>
</dbReference>
<dbReference type="Gene3D" id="3.40.50.720">
    <property type="entry name" value="NAD(P)-binding Rossmann-like Domain"/>
    <property type="match status" value="1"/>
</dbReference>
<dbReference type="SUPFAM" id="SSF50129">
    <property type="entry name" value="GroES-like"/>
    <property type="match status" value="1"/>
</dbReference>
<dbReference type="SUPFAM" id="SSF51735">
    <property type="entry name" value="NAD(P)-binding Rossmann-fold domains"/>
    <property type="match status" value="1"/>
</dbReference>
<dbReference type="PROSITE" id="PS00059">
    <property type="entry name" value="ADH_ZINC"/>
    <property type="match status" value="1"/>
</dbReference>
<dbReference type="InterPro" id="IPR013154">
    <property type="entry name" value="ADH-like_N"/>
</dbReference>
<dbReference type="InterPro" id="IPR011032">
    <property type="entry name" value="GroES-like_sf"/>
</dbReference>
<dbReference type="InterPro" id="IPR020843">
    <property type="entry name" value="ER"/>
</dbReference>
<name>A0A1G6ID42_9ACTN</name>
<keyword evidence="4 7" id="KW-0862">Zinc</keyword>
<dbReference type="Proteomes" id="UP000199086">
    <property type="component" value="Unassembled WGS sequence"/>
</dbReference>
<evidence type="ECO:0000259" key="8">
    <source>
        <dbReference type="SMART" id="SM00829"/>
    </source>
</evidence>
<accession>A0A1G6ID42</accession>
<keyword evidence="6" id="KW-0520">NAD</keyword>
<evidence type="ECO:0000256" key="1">
    <source>
        <dbReference type="ARBA" id="ARBA00001947"/>
    </source>
</evidence>
<dbReference type="STRING" id="1577474.GA0111570_11562"/>
<dbReference type="FunFam" id="3.40.50.720:FF:000003">
    <property type="entry name" value="S-(hydroxymethyl)glutathione dehydrogenase"/>
    <property type="match status" value="1"/>
</dbReference>
<keyword evidence="3 7" id="KW-0479">Metal-binding</keyword>
<organism evidence="9 10">
    <name type="scientific">Raineyella antarctica</name>
    <dbReference type="NCBI Taxonomy" id="1577474"/>
    <lineage>
        <taxon>Bacteria</taxon>
        <taxon>Bacillati</taxon>
        <taxon>Actinomycetota</taxon>
        <taxon>Actinomycetes</taxon>
        <taxon>Propionibacteriales</taxon>
        <taxon>Propionibacteriaceae</taxon>
        <taxon>Raineyella</taxon>
    </lineage>
</organism>
<evidence type="ECO:0000313" key="9">
    <source>
        <dbReference type="EMBL" id="SDC04421.1"/>
    </source>
</evidence>
<comment type="cofactor">
    <cofactor evidence="1 7">
        <name>Zn(2+)</name>
        <dbReference type="ChEBI" id="CHEBI:29105"/>
    </cofactor>
</comment>
<reference evidence="9 10" key="1">
    <citation type="submission" date="2016-06" db="EMBL/GenBank/DDBJ databases">
        <authorList>
            <person name="Olsen C.W."/>
            <person name="Carey S."/>
            <person name="Hinshaw L."/>
            <person name="Karasin A.I."/>
        </authorList>
    </citation>
    <scope>NUCLEOTIDE SEQUENCE [LARGE SCALE GENOMIC DNA]</scope>
    <source>
        <strain evidence="9 10">LZ-22</strain>
    </source>
</reference>
<evidence type="ECO:0000256" key="2">
    <source>
        <dbReference type="ARBA" id="ARBA00008072"/>
    </source>
</evidence>
<gene>
    <name evidence="9" type="ORF">GA0111570_11562</name>
</gene>
<dbReference type="PANTHER" id="PTHR43880">
    <property type="entry name" value="ALCOHOL DEHYDROGENASE"/>
    <property type="match status" value="1"/>
</dbReference>
<dbReference type="GO" id="GO:0051903">
    <property type="term" value="F:S-(hydroxymethyl)glutathione dehydrogenase [NAD(P)+] activity"/>
    <property type="evidence" value="ECO:0007669"/>
    <property type="project" value="TreeGrafter"/>
</dbReference>
<dbReference type="Pfam" id="PF08240">
    <property type="entry name" value="ADH_N"/>
    <property type="match status" value="1"/>
</dbReference>
<dbReference type="GO" id="GO:0046294">
    <property type="term" value="P:formaldehyde catabolic process"/>
    <property type="evidence" value="ECO:0007669"/>
    <property type="project" value="TreeGrafter"/>
</dbReference>
<dbReference type="InterPro" id="IPR002328">
    <property type="entry name" value="ADH_Zn_CS"/>
</dbReference>
<dbReference type="RefSeq" id="WP_092613714.1">
    <property type="nucleotide sequence ID" value="NZ_FMYF01000015.1"/>
</dbReference>
<dbReference type="SMART" id="SM00829">
    <property type="entry name" value="PKS_ER"/>
    <property type="match status" value="1"/>
</dbReference>